<evidence type="ECO:0000313" key="2">
    <source>
        <dbReference type="Proteomes" id="UP001057291"/>
    </source>
</evidence>
<keyword evidence="2" id="KW-1185">Reference proteome</keyword>
<dbReference type="RefSeq" id="WP_282200547.1">
    <property type="nucleotide sequence ID" value="NZ_BOQE01000001.1"/>
</dbReference>
<comment type="caution">
    <text evidence="1">The sequence shown here is derived from an EMBL/GenBank/DDBJ whole genome shotgun (WGS) entry which is preliminary data.</text>
</comment>
<dbReference type="AlphaFoldDB" id="A0AAV4LIH1"/>
<proteinExistence type="predicted"/>
<reference evidence="1" key="1">
    <citation type="journal article" date="2023" name="Int. J. Syst. Evol. Microbiol.">
        <title>Collibacillus ludicampi gen. nov., sp. nov., a new soil bacterium of the family Alicyclobacillaceae.</title>
        <authorList>
            <person name="Jojima T."/>
            <person name="Ioku Y."/>
            <person name="Fukuta Y."/>
            <person name="Shirasaka N."/>
            <person name="Matsumura Y."/>
            <person name="Mori M."/>
        </authorList>
    </citation>
    <scope>NUCLEOTIDE SEQUENCE</scope>
    <source>
        <strain evidence="1">TP075</strain>
    </source>
</reference>
<dbReference type="EMBL" id="BOQE01000001">
    <property type="protein sequence ID" value="GIM47585.1"/>
    <property type="molecule type" value="Genomic_DNA"/>
</dbReference>
<organism evidence="1 2">
    <name type="scientific">Collibacillus ludicampi</name>
    <dbReference type="NCBI Taxonomy" id="2771369"/>
    <lineage>
        <taxon>Bacteria</taxon>
        <taxon>Bacillati</taxon>
        <taxon>Bacillota</taxon>
        <taxon>Bacilli</taxon>
        <taxon>Bacillales</taxon>
        <taxon>Alicyclobacillaceae</taxon>
        <taxon>Collibacillus</taxon>
    </lineage>
</organism>
<sequence length="66" mass="7727">MKPQELQEPKEQIKKVSDIKDPPGITIREVFEPDMERMVKALNIVLDSSRFAKKTEQKKREQEESA</sequence>
<name>A0AAV4LIH1_9BACL</name>
<protein>
    <submittedName>
        <fullName evidence="1">Uncharacterized protein</fullName>
    </submittedName>
</protein>
<dbReference type="Proteomes" id="UP001057291">
    <property type="component" value="Unassembled WGS sequence"/>
</dbReference>
<evidence type="ECO:0000313" key="1">
    <source>
        <dbReference type="EMBL" id="GIM47585.1"/>
    </source>
</evidence>
<accession>A0AAV4LIH1</accession>
<gene>
    <name evidence="1" type="ORF">DNHGIG_31340</name>
</gene>